<proteinExistence type="predicted"/>
<protein>
    <submittedName>
        <fullName evidence="1">Uncharacterized protein</fullName>
    </submittedName>
</protein>
<sequence length="84" mass="9168">MEDMTTTCILVPDSMAAPVQSIYPLAHVSSCSSDGCFSSPEILVTQGELPFSYSLTLNDGSCYLHQSIFFRLLVSSWSLGREQA</sequence>
<gene>
    <name evidence="1" type="ORF">GDO81_022783</name>
</gene>
<reference evidence="1" key="1">
    <citation type="thesis" date="2020" institute="ProQuest LLC" country="789 East Eisenhower Parkway, Ann Arbor, MI, USA">
        <title>Comparative Genomics and Chromosome Evolution.</title>
        <authorList>
            <person name="Mudd A.B."/>
        </authorList>
    </citation>
    <scope>NUCLEOTIDE SEQUENCE</scope>
    <source>
        <strain evidence="1">237g6f4</strain>
        <tissue evidence="1">Blood</tissue>
    </source>
</reference>
<dbReference type="EMBL" id="WNYA01002430">
    <property type="protein sequence ID" value="KAG8544286.1"/>
    <property type="molecule type" value="Genomic_DNA"/>
</dbReference>
<evidence type="ECO:0000313" key="2">
    <source>
        <dbReference type="Proteomes" id="UP000824782"/>
    </source>
</evidence>
<name>A0AAV6Z5Q6_ENGPU</name>
<evidence type="ECO:0000313" key="1">
    <source>
        <dbReference type="EMBL" id="KAG8544286.1"/>
    </source>
</evidence>
<comment type="caution">
    <text evidence="1">The sequence shown here is derived from an EMBL/GenBank/DDBJ whole genome shotgun (WGS) entry which is preliminary data.</text>
</comment>
<keyword evidence="2" id="KW-1185">Reference proteome</keyword>
<accession>A0AAV6Z5Q6</accession>
<dbReference type="AlphaFoldDB" id="A0AAV6Z5Q6"/>
<organism evidence="1 2">
    <name type="scientific">Engystomops pustulosus</name>
    <name type="common">Tungara frog</name>
    <name type="synonym">Physalaemus pustulosus</name>
    <dbReference type="NCBI Taxonomy" id="76066"/>
    <lineage>
        <taxon>Eukaryota</taxon>
        <taxon>Metazoa</taxon>
        <taxon>Chordata</taxon>
        <taxon>Craniata</taxon>
        <taxon>Vertebrata</taxon>
        <taxon>Euteleostomi</taxon>
        <taxon>Amphibia</taxon>
        <taxon>Batrachia</taxon>
        <taxon>Anura</taxon>
        <taxon>Neobatrachia</taxon>
        <taxon>Hyloidea</taxon>
        <taxon>Leptodactylidae</taxon>
        <taxon>Leiuperinae</taxon>
        <taxon>Engystomops</taxon>
    </lineage>
</organism>
<dbReference type="Proteomes" id="UP000824782">
    <property type="component" value="Unassembled WGS sequence"/>
</dbReference>